<reference evidence="3" key="2">
    <citation type="submission" date="2025-08" db="UniProtKB">
        <authorList>
            <consortium name="RefSeq"/>
        </authorList>
    </citation>
    <scope>IDENTIFICATION</scope>
</reference>
<protein>
    <submittedName>
        <fullName evidence="3">Uncharacterized protein LOC105173415</fullName>
    </submittedName>
</protein>
<feature type="compositionally biased region" description="Basic and acidic residues" evidence="1">
    <location>
        <begin position="65"/>
        <end position="74"/>
    </location>
</feature>
<feature type="compositionally biased region" description="Basic residues" evidence="1">
    <location>
        <begin position="107"/>
        <end position="122"/>
    </location>
</feature>
<dbReference type="GeneID" id="105173415"/>
<dbReference type="KEGG" id="sind:105173415"/>
<dbReference type="OrthoDB" id="1294820at2759"/>
<name>A0A6I9U7W2_SESIN</name>
<evidence type="ECO:0000256" key="1">
    <source>
        <dbReference type="SAM" id="MobiDB-lite"/>
    </source>
</evidence>
<gene>
    <name evidence="3" type="primary">LOC105173415</name>
</gene>
<proteinExistence type="predicted"/>
<feature type="region of interest" description="Disordered" evidence="1">
    <location>
        <begin position="64"/>
        <end position="122"/>
    </location>
</feature>
<dbReference type="InParanoid" id="A0A6I9U7W2"/>
<feature type="region of interest" description="Disordered" evidence="1">
    <location>
        <begin position="1"/>
        <end position="40"/>
    </location>
</feature>
<feature type="compositionally biased region" description="Polar residues" evidence="1">
    <location>
        <begin position="27"/>
        <end position="40"/>
    </location>
</feature>
<accession>A0A6I9U7W2</accession>
<dbReference type="RefSeq" id="XP_011093445.1">
    <property type="nucleotide sequence ID" value="XM_011095143.2"/>
</dbReference>
<evidence type="ECO:0000313" key="3">
    <source>
        <dbReference type="RefSeq" id="XP_011093445.1"/>
    </source>
</evidence>
<dbReference type="AlphaFoldDB" id="A0A6I9U7W2"/>
<evidence type="ECO:0000313" key="2">
    <source>
        <dbReference type="Proteomes" id="UP000504604"/>
    </source>
</evidence>
<sequence length="122" mass="13775">MAEPVVNGEQENKHVDNGDGEEETSYEQDNNASNLETNLSPLPGLNLVLIMSFLSLSPDDCSNLDENRDMETGNHNHIAKQGGVSRSDFQARRRQVNQFPASERQTSKVHTKIRDSRHCRRL</sequence>
<organism evidence="2 3">
    <name type="scientific">Sesamum indicum</name>
    <name type="common">Oriental sesame</name>
    <name type="synonym">Sesamum orientale</name>
    <dbReference type="NCBI Taxonomy" id="4182"/>
    <lineage>
        <taxon>Eukaryota</taxon>
        <taxon>Viridiplantae</taxon>
        <taxon>Streptophyta</taxon>
        <taxon>Embryophyta</taxon>
        <taxon>Tracheophyta</taxon>
        <taxon>Spermatophyta</taxon>
        <taxon>Magnoliopsida</taxon>
        <taxon>eudicotyledons</taxon>
        <taxon>Gunneridae</taxon>
        <taxon>Pentapetalae</taxon>
        <taxon>asterids</taxon>
        <taxon>lamiids</taxon>
        <taxon>Lamiales</taxon>
        <taxon>Pedaliaceae</taxon>
        <taxon>Sesamum</taxon>
    </lineage>
</organism>
<dbReference type="Proteomes" id="UP000504604">
    <property type="component" value="Linkage group LG1"/>
</dbReference>
<reference evidence="2" key="1">
    <citation type="submission" date="2024-10" db="UniProtKB">
        <authorList>
            <consortium name="RefSeq"/>
        </authorList>
    </citation>
    <scope>NUCLEOTIDE SEQUENCE [LARGE SCALE GENOMIC DNA]</scope>
    <source>
        <strain evidence="2">cv. Zhongzhi No. 13</strain>
    </source>
</reference>
<keyword evidence="2" id="KW-1185">Reference proteome</keyword>